<proteinExistence type="predicted"/>
<name>A0ABN3JD81_9ACTN</name>
<evidence type="ECO:0000313" key="1">
    <source>
        <dbReference type="EMBL" id="GAA2427388.1"/>
    </source>
</evidence>
<reference evidence="1 2" key="1">
    <citation type="journal article" date="2019" name="Int. J. Syst. Evol. Microbiol.">
        <title>The Global Catalogue of Microorganisms (GCM) 10K type strain sequencing project: providing services to taxonomists for standard genome sequencing and annotation.</title>
        <authorList>
            <consortium name="The Broad Institute Genomics Platform"/>
            <consortium name="The Broad Institute Genome Sequencing Center for Infectious Disease"/>
            <person name="Wu L."/>
            <person name="Ma J."/>
        </authorList>
    </citation>
    <scope>NUCLEOTIDE SEQUENCE [LARGE SCALE GENOMIC DNA]</scope>
    <source>
        <strain evidence="1 2">JCM 3325</strain>
    </source>
</reference>
<accession>A0ABN3JD81</accession>
<dbReference type="EMBL" id="BAAARW010000016">
    <property type="protein sequence ID" value="GAA2427388.1"/>
    <property type="molecule type" value="Genomic_DNA"/>
</dbReference>
<dbReference type="RefSeq" id="WP_344591407.1">
    <property type="nucleotide sequence ID" value="NZ_BAAARW010000016.1"/>
</dbReference>
<dbReference type="NCBIfam" id="NF040488">
    <property type="entry name" value="SCO5389_fam"/>
    <property type="match status" value="1"/>
</dbReference>
<evidence type="ECO:0000313" key="2">
    <source>
        <dbReference type="Proteomes" id="UP001501231"/>
    </source>
</evidence>
<gene>
    <name evidence="1" type="ORF">GCM10010191_45390</name>
</gene>
<protein>
    <submittedName>
        <fullName evidence="1">SCO5389 family protein</fullName>
    </submittedName>
</protein>
<sequence>MSLTVDGRLLEQAQRGEVDDAAFVACVRDSLPYAWQVIGEVAARTRASGDGFADNRTPPPDERSRGELLRALASDAMRGALERHFGVRLAFQNCHRVAAFAPDAPGTAERYAEFVSPRAQLLNQSPELVDC</sequence>
<dbReference type="Proteomes" id="UP001501231">
    <property type="component" value="Unassembled WGS sequence"/>
</dbReference>
<comment type="caution">
    <text evidence="1">The sequence shown here is derived from an EMBL/GenBank/DDBJ whole genome shotgun (WGS) entry which is preliminary data.</text>
</comment>
<organism evidence="1 2">
    <name type="scientific">Actinomadura vinacea</name>
    <dbReference type="NCBI Taxonomy" id="115336"/>
    <lineage>
        <taxon>Bacteria</taxon>
        <taxon>Bacillati</taxon>
        <taxon>Actinomycetota</taxon>
        <taxon>Actinomycetes</taxon>
        <taxon>Streptosporangiales</taxon>
        <taxon>Thermomonosporaceae</taxon>
        <taxon>Actinomadura</taxon>
    </lineage>
</organism>
<keyword evidence="2" id="KW-1185">Reference proteome</keyword>
<dbReference type="Pfam" id="PF20704">
    <property type="entry name" value="KH_NucS_shadow"/>
    <property type="match status" value="1"/>
</dbReference>